<dbReference type="GO" id="GO:0098712">
    <property type="term" value="P:L-glutamate import across plasma membrane"/>
    <property type="evidence" value="ECO:0007669"/>
    <property type="project" value="TreeGrafter"/>
</dbReference>
<dbReference type="SUPFAM" id="SSF118215">
    <property type="entry name" value="Proton glutamate symport protein"/>
    <property type="match status" value="1"/>
</dbReference>
<feature type="transmembrane region" description="Helical" evidence="8">
    <location>
        <begin position="116"/>
        <end position="138"/>
    </location>
</feature>
<keyword evidence="10" id="KW-1185">Reference proteome</keyword>
<feature type="transmembrane region" description="Helical" evidence="8">
    <location>
        <begin position="302"/>
        <end position="328"/>
    </location>
</feature>
<evidence type="ECO:0000256" key="1">
    <source>
        <dbReference type="ARBA" id="ARBA00004141"/>
    </source>
</evidence>
<feature type="transmembrane region" description="Helical" evidence="8">
    <location>
        <begin position="269"/>
        <end position="290"/>
    </location>
</feature>
<organism evidence="9 10">
    <name type="scientific">Ameiurus melas</name>
    <name type="common">Black bullhead</name>
    <name type="synonym">Silurus melas</name>
    <dbReference type="NCBI Taxonomy" id="219545"/>
    <lineage>
        <taxon>Eukaryota</taxon>
        <taxon>Metazoa</taxon>
        <taxon>Chordata</taxon>
        <taxon>Craniata</taxon>
        <taxon>Vertebrata</taxon>
        <taxon>Euteleostomi</taxon>
        <taxon>Actinopterygii</taxon>
        <taxon>Neopterygii</taxon>
        <taxon>Teleostei</taxon>
        <taxon>Ostariophysi</taxon>
        <taxon>Siluriformes</taxon>
        <taxon>Ictaluridae</taxon>
        <taxon>Ameiurus</taxon>
    </lineage>
</organism>
<dbReference type="InterPro" id="IPR001991">
    <property type="entry name" value="Na-dicarboxylate_symporter"/>
</dbReference>
<dbReference type="EMBL" id="JAAGNN010000013">
    <property type="protein sequence ID" value="KAF4081272.1"/>
    <property type="molecule type" value="Genomic_DNA"/>
</dbReference>
<feature type="transmembrane region" description="Helical" evidence="8">
    <location>
        <begin position="84"/>
        <end position="104"/>
    </location>
</feature>
<dbReference type="PROSITE" id="PS00713">
    <property type="entry name" value="NA_DICARBOXYL_SYMP_1"/>
    <property type="match status" value="1"/>
</dbReference>
<dbReference type="InterPro" id="IPR036458">
    <property type="entry name" value="Na:dicarbo_symporter_sf"/>
</dbReference>
<reference evidence="9 10" key="1">
    <citation type="submission" date="2020-02" db="EMBL/GenBank/DDBJ databases">
        <title>A chromosome-scale genome assembly of the black bullhead catfish (Ameiurus melas).</title>
        <authorList>
            <person name="Wen M."/>
            <person name="Zham M."/>
            <person name="Cabau C."/>
            <person name="Klopp C."/>
            <person name="Donnadieu C."/>
            <person name="Roques C."/>
            <person name="Bouchez O."/>
            <person name="Lampietro C."/>
            <person name="Jouanno E."/>
            <person name="Herpin A."/>
            <person name="Louis A."/>
            <person name="Berthelot C."/>
            <person name="Parey E."/>
            <person name="Roest-Crollius H."/>
            <person name="Braasch I."/>
            <person name="Postlethwait J."/>
            <person name="Robinson-Rechavi M."/>
            <person name="Echchiki A."/>
            <person name="Begum T."/>
            <person name="Montfort J."/>
            <person name="Schartl M."/>
            <person name="Bobe J."/>
            <person name="Guiguen Y."/>
        </authorList>
    </citation>
    <scope>NUCLEOTIDE SEQUENCE [LARGE SCALE GENOMIC DNA]</scope>
    <source>
        <strain evidence="9">M_S1</strain>
        <tissue evidence="9">Blood</tissue>
    </source>
</reference>
<sequence length="525" mass="57346">MTANSMPKQVEVRMHESHLEPIEATPHSKCALICQKMLKNLLLTLTVMGVILGAVAGMLLRVASPIDDNIVMVIAFPGDILMRMLKMLILPLIISSLITGLAGLDAKSSGRLGTRAMIYYMSTTIIAAVLGVILVLIIHPGNPKLKENLGEGLKNDDVSSLDAFFDLIRNLFPENLVQACFQQIQTVVKKVEIEPEYDTNSSMQNFLSGATNPPPIFKEKKSLQYKSGMNVLGVIGFFIAFGICMGKMGERARLMIDFFNILNEIVMKLVIMIMWYSPFGIACLICGKIISIKDLEVVARQLGMYMVTVIIGLIIHGAIFLPCIYFAIVRKNPFSFFIGIFQAWITALGTASSAGTLPVTFRCLEENLGIDKRVTRFVLPVATLASIGAASIPSAGLVTMLLILTAVGLPTQDISLLVAVDWLLDRFRTSVNVVGDSYGAGIVYHLSKAELDALDAQHGKSDDIEMTKTQSYYDDLKNHHENNSNQCVIAAPNSVIVDECKVTSAATNGSTTEYALVEEDPRKSD</sequence>
<keyword evidence="2 8" id="KW-0813">Transport</keyword>
<feature type="transmembrane region" description="Helical" evidence="8">
    <location>
        <begin position="41"/>
        <end position="63"/>
    </location>
</feature>
<feature type="transmembrane region" description="Helical" evidence="8">
    <location>
        <begin position="334"/>
        <end position="357"/>
    </location>
</feature>
<dbReference type="Pfam" id="PF00375">
    <property type="entry name" value="SDF"/>
    <property type="match status" value="1"/>
</dbReference>
<evidence type="ECO:0000256" key="3">
    <source>
        <dbReference type="ARBA" id="ARBA00022692"/>
    </source>
</evidence>
<protein>
    <recommendedName>
        <fullName evidence="8">Amino acid transporter</fullName>
    </recommendedName>
</protein>
<dbReference type="GO" id="GO:0005313">
    <property type="term" value="F:L-glutamate transmembrane transporter activity"/>
    <property type="evidence" value="ECO:0007669"/>
    <property type="project" value="TreeGrafter"/>
</dbReference>
<accession>A0A7J6AEH7</accession>
<evidence type="ECO:0000256" key="6">
    <source>
        <dbReference type="ARBA" id="ARBA00023136"/>
    </source>
</evidence>
<dbReference type="AlphaFoldDB" id="A0A7J6AEH7"/>
<keyword evidence="5 8" id="KW-1133">Transmembrane helix</keyword>
<dbReference type="PANTHER" id="PTHR11958:SF93">
    <property type="entry name" value="EXCITATORY AMINO ACID TRANSPORTER 2"/>
    <property type="match status" value="1"/>
</dbReference>
<gene>
    <name evidence="9" type="ORF">AMELA_G00159510</name>
</gene>
<dbReference type="GO" id="GO:0005886">
    <property type="term" value="C:plasma membrane"/>
    <property type="evidence" value="ECO:0007669"/>
    <property type="project" value="TreeGrafter"/>
</dbReference>
<proteinExistence type="inferred from homology"/>
<name>A0A7J6AEH7_AMEME</name>
<dbReference type="InterPro" id="IPR050746">
    <property type="entry name" value="DAACS"/>
</dbReference>
<evidence type="ECO:0000256" key="5">
    <source>
        <dbReference type="ARBA" id="ARBA00022989"/>
    </source>
</evidence>
<keyword evidence="3 8" id="KW-0812">Transmembrane</keyword>
<dbReference type="GO" id="GO:0070778">
    <property type="term" value="P:L-aspartate transmembrane transport"/>
    <property type="evidence" value="ECO:0007669"/>
    <property type="project" value="TreeGrafter"/>
</dbReference>
<comment type="caution">
    <text evidence="9">The sequence shown here is derived from an EMBL/GenBank/DDBJ whole genome shotgun (WGS) entry which is preliminary data.</text>
</comment>
<dbReference type="Proteomes" id="UP000593565">
    <property type="component" value="Unassembled WGS sequence"/>
</dbReference>
<comment type="similarity">
    <text evidence="8">Belongs to the dicarboxylate/amino acid:cation symporter (DAACS) (TC 2.A.23) family.</text>
</comment>
<evidence type="ECO:0000313" key="9">
    <source>
        <dbReference type="EMBL" id="KAF4081272.1"/>
    </source>
</evidence>
<dbReference type="PANTHER" id="PTHR11958">
    <property type="entry name" value="SODIUM/DICARBOXYLATE SYMPORTER-RELATED"/>
    <property type="match status" value="1"/>
</dbReference>
<evidence type="ECO:0000256" key="4">
    <source>
        <dbReference type="ARBA" id="ARBA00022847"/>
    </source>
</evidence>
<evidence type="ECO:0000256" key="8">
    <source>
        <dbReference type="RuleBase" id="RU361216"/>
    </source>
</evidence>
<dbReference type="GO" id="GO:0015501">
    <property type="term" value="F:glutamate:sodium symporter activity"/>
    <property type="evidence" value="ECO:0007669"/>
    <property type="project" value="TreeGrafter"/>
</dbReference>
<keyword evidence="7" id="KW-0325">Glycoprotein</keyword>
<dbReference type="PRINTS" id="PR00173">
    <property type="entry name" value="EDTRNSPORT"/>
</dbReference>
<keyword evidence="6 8" id="KW-0472">Membrane</keyword>
<dbReference type="GO" id="GO:0015175">
    <property type="term" value="F:neutral L-amino acid transmembrane transporter activity"/>
    <property type="evidence" value="ECO:0007669"/>
    <property type="project" value="TreeGrafter"/>
</dbReference>
<evidence type="ECO:0000256" key="7">
    <source>
        <dbReference type="ARBA" id="ARBA00023180"/>
    </source>
</evidence>
<dbReference type="InterPro" id="IPR018107">
    <property type="entry name" value="Na-dicarboxylate_symporter_CS"/>
</dbReference>
<dbReference type="Gene3D" id="1.10.3860.10">
    <property type="entry name" value="Sodium:dicarboxylate symporter"/>
    <property type="match status" value="2"/>
</dbReference>
<feature type="transmembrane region" description="Helical" evidence="8">
    <location>
        <begin position="377"/>
        <end position="404"/>
    </location>
</feature>
<evidence type="ECO:0000313" key="10">
    <source>
        <dbReference type="Proteomes" id="UP000593565"/>
    </source>
</evidence>
<feature type="transmembrane region" description="Helical" evidence="8">
    <location>
        <begin position="228"/>
        <end position="249"/>
    </location>
</feature>
<evidence type="ECO:0000256" key="2">
    <source>
        <dbReference type="ARBA" id="ARBA00022448"/>
    </source>
</evidence>
<keyword evidence="4 8" id="KW-0769">Symport</keyword>
<comment type="subcellular location">
    <subcellularLocation>
        <location evidence="1 8">Membrane</location>
        <topology evidence="1 8">Multi-pass membrane protein</topology>
    </subcellularLocation>
</comment>